<name>A0AAV4LFQ8_9BACL</name>
<dbReference type="GO" id="GO:0006355">
    <property type="term" value="P:regulation of DNA-templated transcription"/>
    <property type="evidence" value="ECO:0007669"/>
    <property type="project" value="InterPro"/>
</dbReference>
<keyword evidence="3" id="KW-1185">Reference proteome</keyword>
<evidence type="ECO:0000313" key="2">
    <source>
        <dbReference type="EMBL" id="GIM46533.1"/>
    </source>
</evidence>
<reference evidence="2" key="1">
    <citation type="journal article" date="2023" name="Int. J. Syst. Evol. Microbiol.">
        <title>Collibacillus ludicampi gen. nov., sp. nov., a new soil bacterium of the family Alicyclobacillaceae.</title>
        <authorList>
            <person name="Jojima T."/>
            <person name="Ioku Y."/>
            <person name="Fukuta Y."/>
            <person name="Shirasaka N."/>
            <person name="Matsumura Y."/>
            <person name="Mori M."/>
        </authorList>
    </citation>
    <scope>NUCLEOTIDE SEQUENCE</scope>
    <source>
        <strain evidence="2">TP075</strain>
    </source>
</reference>
<accession>A0AAV4LFQ8</accession>
<dbReference type="AlphaFoldDB" id="A0AAV4LFQ8"/>
<feature type="domain" description="PRD" evidence="1">
    <location>
        <begin position="15"/>
        <end position="119"/>
    </location>
</feature>
<dbReference type="EMBL" id="BOQE01000001">
    <property type="protein sequence ID" value="GIM46533.1"/>
    <property type="molecule type" value="Genomic_DNA"/>
</dbReference>
<dbReference type="Proteomes" id="UP001057291">
    <property type="component" value="Unassembled WGS sequence"/>
</dbReference>
<protein>
    <submittedName>
        <fullName evidence="2">PRD domain-containing protein</fullName>
    </submittedName>
</protein>
<dbReference type="Gene3D" id="1.10.1790.10">
    <property type="entry name" value="PRD domain"/>
    <property type="match status" value="1"/>
</dbReference>
<dbReference type="RefSeq" id="WP_282199619.1">
    <property type="nucleotide sequence ID" value="NZ_BOQE01000001.1"/>
</dbReference>
<comment type="caution">
    <text evidence="2">The sequence shown here is derived from an EMBL/GenBank/DDBJ whole genome shotgun (WGS) entry which is preliminary data.</text>
</comment>
<organism evidence="2 3">
    <name type="scientific">Collibacillus ludicampi</name>
    <dbReference type="NCBI Taxonomy" id="2771369"/>
    <lineage>
        <taxon>Bacteria</taxon>
        <taxon>Bacillati</taxon>
        <taxon>Bacillota</taxon>
        <taxon>Bacilli</taxon>
        <taxon>Bacillales</taxon>
        <taxon>Alicyclobacillaceae</taxon>
        <taxon>Collibacillus</taxon>
    </lineage>
</organism>
<evidence type="ECO:0000259" key="1">
    <source>
        <dbReference type="PROSITE" id="PS51372"/>
    </source>
</evidence>
<dbReference type="SUPFAM" id="SSF63520">
    <property type="entry name" value="PTS-regulatory domain, PRD"/>
    <property type="match status" value="1"/>
</dbReference>
<evidence type="ECO:0000313" key="3">
    <source>
        <dbReference type="Proteomes" id="UP001057291"/>
    </source>
</evidence>
<dbReference type="PROSITE" id="PS51372">
    <property type="entry name" value="PRD_2"/>
    <property type="match status" value="1"/>
</dbReference>
<proteinExistence type="predicted"/>
<gene>
    <name evidence="2" type="ORF">DNHGIG_20820</name>
</gene>
<dbReference type="InterPro" id="IPR036634">
    <property type="entry name" value="PRD_sf"/>
</dbReference>
<dbReference type="InterPro" id="IPR011608">
    <property type="entry name" value="PRD"/>
</dbReference>
<dbReference type="Pfam" id="PF00874">
    <property type="entry name" value="PRD"/>
    <property type="match status" value="1"/>
</dbReference>
<sequence>MFDDLIQEISKKNPLSLQEKNELISLLVNVKEKTEKISLSFTKERWVAIAVHLLAFMRRVKQGESLPPIEQEIWDQVSQEMKDVSQQVLQTYGMDKNQNIENTEIFLLAVHFETAKFEQ</sequence>